<dbReference type="Proteomes" id="UP000249239">
    <property type="component" value="Unassembled WGS sequence"/>
</dbReference>
<evidence type="ECO:0000313" key="2">
    <source>
        <dbReference type="EMBL" id="PZX14271.1"/>
    </source>
</evidence>
<dbReference type="InterPro" id="IPR000653">
    <property type="entry name" value="DegT/StrS_aminotransferase"/>
</dbReference>
<proteinExistence type="inferred from homology"/>
<dbReference type="EMBL" id="QKZK01000021">
    <property type="protein sequence ID" value="PZX14271.1"/>
    <property type="molecule type" value="Genomic_DNA"/>
</dbReference>
<dbReference type="Gene3D" id="3.40.640.10">
    <property type="entry name" value="Type I PLP-dependent aspartate aminotransferase-like (Major domain)"/>
    <property type="match status" value="1"/>
</dbReference>
<dbReference type="InterPro" id="IPR015424">
    <property type="entry name" value="PyrdxlP-dep_Trfase"/>
</dbReference>
<comment type="caution">
    <text evidence="2">The sequence shown here is derived from an EMBL/GenBank/DDBJ whole genome shotgun (WGS) entry which is preliminary data.</text>
</comment>
<name>A0A2W7N2L3_9BACT</name>
<reference evidence="2 3" key="1">
    <citation type="submission" date="2018-06" db="EMBL/GenBank/DDBJ databases">
        <title>Genomic Encyclopedia of Archaeal and Bacterial Type Strains, Phase II (KMG-II): from individual species to whole genera.</title>
        <authorList>
            <person name="Goeker M."/>
        </authorList>
    </citation>
    <scope>NUCLEOTIDE SEQUENCE [LARGE SCALE GENOMIC DNA]</scope>
    <source>
        <strain evidence="2 3">DSM 6779</strain>
    </source>
</reference>
<keyword evidence="1" id="KW-0663">Pyridoxal phosphate</keyword>
<accession>A0A2W7N2L3</accession>
<evidence type="ECO:0000313" key="3">
    <source>
        <dbReference type="Proteomes" id="UP000249239"/>
    </source>
</evidence>
<dbReference type="InterPro" id="IPR015421">
    <property type="entry name" value="PyrdxlP-dep_Trfase_major"/>
</dbReference>
<evidence type="ECO:0000256" key="1">
    <source>
        <dbReference type="RuleBase" id="RU004508"/>
    </source>
</evidence>
<dbReference type="Pfam" id="PF01041">
    <property type="entry name" value="DegT_DnrJ_EryC1"/>
    <property type="match status" value="1"/>
</dbReference>
<sequence length="316" mass="35501">MTSLNSYGVFHNGIIIDPAPFRAMNVNMSPFSTNDAVFNRNLWMCGDEVSSRVMINEMRGCYTRSAKEALLMALRGLHLAGDDEVWIETTTNNRYVSHCVTDVIELVCRWSRTRTDKTAAILIIHEFGFVYPGIKELCKTGLPIIEDGAYAMFSESSEGAVGVNGDYSIFSLSKMLPMQAGGVLVSRHEVLSDADLSMDELKYFGLCYRFWGGNRKENIAQRLRNYHLYEDIFLSMGYAPRMNLQKGDVPAAFLFRATGRDLGGLKTFLQSHGIECSVFYGEETFFLPCHQQLEDGLPEYIGELVAWFFNASGTVV</sequence>
<dbReference type="AlphaFoldDB" id="A0A2W7N2L3"/>
<comment type="similarity">
    <text evidence="1">Belongs to the DegT/DnrJ/EryC1 family.</text>
</comment>
<protein>
    <submittedName>
        <fullName evidence="2">dTDP-4-amino-4,6-dideoxygalactose transaminase</fullName>
    </submittedName>
</protein>
<keyword evidence="3" id="KW-1185">Reference proteome</keyword>
<dbReference type="RefSeq" id="WP_111446306.1">
    <property type="nucleotide sequence ID" value="NZ_QKZK01000021.1"/>
</dbReference>
<organism evidence="2 3">
    <name type="scientific">Breznakibacter xylanolyticus</name>
    <dbReference type="NCBI Taxonomy" id="990"/>
    <lineage>
        <taxon>Bacteria</taxon>
        <taxon>Pseudomonadati</taxon>
        <taxon>Bacteroidota</taxon>
        <taxon>Bacteroidia</taxon>
        <taxon>Marinilabiliales</taxon>
        <taxon>Marinilabiliaceae</taxon>
        <taxon>Breznakibacter</taxon>
    </lineage>
</organism>
<dbReference type="OrthoDB" id="1117639at2"/>
<dbReference type="SUPFAM" id="SSF53383">
    <property type="entry name" value="PLP-dependent transferases"/>
    <property type="match status" value="1"/>
</dbReference>
<gene>
    <name evidence="2" type="ORF">LX69_02451</name>
</gene>